<evidence type="ECO:0000259" key="10">
    <source>
        <dbReference type="Pfam" id="PF05569"/>
    </source>
</evidence>
<keyword evidence="8" id="KW-0472">Membrane</keyword>
<dbReference type="RefSeq" id="WP_212677582.1">
    <property type="nucleotide sequence ID" value="NZ_JAGSPK010000001.1"/>
</dbReference>
<keyword evidence="5" id="KW-0573">Peptidoglycan synthesis</keyword>
<dbReference type="CDD" id="cd07341">
    <property type="entry name" value="M56_BlaR1_MecR1_like"/>
    <property type="match status" value="1"/>
</dbReference>
<keyword evidence="8" id="KW-1133">Transmembrane helix</keyword>
<feature type="domain" description="Peptidase M56" evidence="10">
    <location>
        <begin position="41"/>
        <end position="265"/>
    </location>
</feature>
<evidence type="ECO:0000256" key="7">
    <source>
        <dbReference type="RuleBase" id="RU004016"/>
    </source>
</evidence>
<dbReference type="Proteomes" id="UP000682982">
    <property type="component" value="Unassembled WGS sequence"/>
</dbReference>
<dbReference type="InterPro" id="IPR001967">
    <property type="entry name" value="Peptidase_S11_N"/>
</dbReference>
<dbReference type="InterPro" id="IPR018044">
    <property type="entry name" value="Peptidase_S11"/>
</dbReference>
<dbReference type="PRINTS" id="PR00725">
    <property type="entry name" value="DADACBPTASE1"/>
</dbReference>
<accession>A0ABS5GY69</accession>
<gene>
    <name evidence="11" type="ORF">KDM87_02250</name>
</gene>
<dbReference type="PANTHER" id="PTHR34978">
    <property type="entry name" value="POSSIBLE SENSOR-TRANSDUCER PROTEIN BLAR"/>
    <property type="match status" value="1"/>
</dbReference>
<feature type="transmembrane region" description="Helical" evidence="8">
    <location>
        <begin position="22"/>
        <end position="40"/>
    </location>
</feature>
<keyword evidence="12" id="KW-1185">Reference proteome</keyword>
<evidence type="ECO:0000313" key="11">
    <source>
        <dbReference type="EMBL" id="MBR7791401.1"/>
    </source>
</evidence>
<keyword evidence="8" id="KW-0812">Transmembrane</keyword>
<proteinExistence type="inferred from homology"/>
<dbReference type="EMBL" id="JAGSPK010000001">
    <property type="protein sequence ID" value="MBR7791401.1"/>
    <property type="molecule type" value="Genomic_DNA"/>
</dbReference>
<evidence type="ECO:0000256" key="5">
    <source>
        <dbReference type="ARBA" id="ARBA00022984"/>
    </source>
</evidence>
<dbReference type="Gene3D" id="3.40.710.10">
    <property type="entry name" value="DD-peptidase/beta-lactamase superfamily"/>
    <property type="match status" value="1"/>
</dbReference>
<dbReference type="GO" id="GO:0016787">
    <property type="term" value="F:hydrolase activity"/>
    <property type="evidence" value="ECO:0007669"/>
    <property type="project" value="UniProtKB-KW"/>
</dbReference>
<comment type="caution">
    <text evidence="11">The sequence shown here is derived from an EMBL/GenBank/DDBJ whole genome shotgun (WGS) entry which is preliminary data.</text>
</comment>
<sequence>MISADIMTRSMSEVLGWPLLNFVWQGALIASISAILFALCRNARPHLRYLIACVAMLLCLLWPVLSIVQQWQAPQTVSLEAALQMATNTAVALDLVWVKESAFVAGIGACLPLIVSVWSLGVAIMMLRLGLGLLWVHKLGTQHAKGSLADASMTWQCHADRLANKFGIQRQVRLQFRQQLFSPITYGCFKPVILMPASLLSGMSYDMIEALLAHELGHIKRWDYAVNLLQNLVLSLLFYHPAVWWLSRRINAERELIADDLAISVVGHARPLACALQALDKLESGVLYRPGLAANGGDLLSRIRHLIRPDAQPWHWKMASPVLGIGMALLLLMQMPIMATADATMPEHPAMPTAIDGDANTANTANNAAPRRTVYVRTQSEHVLVMEEKTGQILMDKDADTVVPIASLSKLMTAMLIIDAGLDRQEKITITKDDAAVWNTRQIMLKPGQVLTRQSLLELALTASSNIAAKALARTYPGGEPAFTDALQKKISQLKLQQTQLVEATGISTQNRSSAKDIARLVMAAAAYPELSRLSSRSEGAVFIDGTLQKYQSSNALTANQNWNISLSKTGYSKAAGRCLAMRMNIGGKPVIMVLLNARNLDARDSDVMHIRAAMQATTSS</sequence>
<evidence type="ECO:0000256" key="1">
    <source>
        <dbReference type="ARBA" id="ARBA00007164"/>
    </source>
</evidence>
<feature type="transmembrane region" description="Helical" evidence="8">
    <location>
        <begin position="47"/>
        <end position="68"/>
    </location>
</feature>
<evidence type="ECO:0000256" key="8">
    <source>
        <dbReference type="SAM" id="Phobius"/>
    </source>
</evidence>
<organism evidence="11 12">
    <name type="scientific">Undibacterium rivi</name>
    <dbReference type="NCBI Taxonomy" id="2828729"/>
    <lineage>
        <taxon>Bacteria</taxon>
        <taxon>Pseudomonadati</taxon>
        <taxon>Pseudomonadota</taxon>
        <taxon>Betaproteobacteria</taxon>
        <taxon>Burkholderiales</taxon>
        <taxon>Oxalobacteraceae</taxon>
        <taxon>Undibacterium</taxon>
    </lineage>
</organism>
<feature type="transmembrane region" description="Helical" evidence="8">
    <location>
        <begin position="103"/>
        <end position="136"/>
    </location>
</feature>
<keyword evidence="3 11" id="KW-0378">Hydrolase</keyword>
<name>A0ABS5GY69_9BURK</name>
<reference evidence="11 12" key="1">
    <citation type="submission" date="2021-04" db="EMBL/GenBank/DDBJ databases">
        <title>novel species isolated from subtropical streams in China.</title>
        <authorList>
            <person name="Lu H."/>
        </authorList>
    </citation>
    <scope>NUCLEOTIDE SEQUENCE [LARGE SCALE GENOMIC DNA]</scope>
    <source>
        <strain evidence="11 12">FT147W</strain>
    </source>
</reference>
<dbReference type="SUPFAM" id="SSF56601">
    <property type="entry name" value="beta-lactamase/transpeptidase-like"/>
    <property type="match status" value="1"/>
</dbReference>
<evidence type="ECO:0000256" key="4">
    <source>
        <dbReference type="ARBA" id="ARBA00022960"/>
    </source>
</evidence>
<dbReference type="Pfam" id="PF00768">
    <property type="entry name" value="Peptidase_S11"/>
    <property type="match status" value="1"/>
</dbReference>
<evidence type="ECO:0000256" key="6">
    <source>
        <dbReference type="ARBA" id="ARBA00023316"/>
    </source>
</evidence>
<protein>
    <submittedName>
        <fullName evidence="11">Serine hydrolase</fullName>
    </submittedName>
</protein>
<comment type="similarity">
    <text evidence="1 7">Belongs to the peptidase S11 family.</text>
</comment>
<dbReference type="InterPro" id="IPR012338">
    <property type="entry name" value="Beta-lactam/transpept-like"/>
</dbReference>
<keyword evidence="2" id="KW-0732">Signal</keyword>
<keyword evidence="4" id="KW-0133">Cell shape</keyword>
<evidence type="ECO:0000259" key="9">
    <source>
        <dbReference type="Pfam" id="PF00768"/>
    </source>
</evidence>
<dbReference type="InterPro" id="IPR008756">
    <property type="entry name" value="Peptidase_M56"/>
</dbReference>
<evidence type="ECO:0000256" key="3">
    <source>
        <dbReference type="ARBA" id="ARBA00022801"/>
    </source>
</evidence>
<evidence type="ECO:0000256" key="2">
    <source>
        <dbReference type="ARBA" id="ARBA00022729"/>
    </source>
</evidence>
<evidence type="ECO:0000313" key="12">
    <source>
        <dbReference type="Proteomes" id="UP000682982"/>
    </source>
</evidence>
<dbReference type="Pfam" id="PF05569">
    <property type="entry name" value="Peptidase_M56"/>
    <property type="match status" value="1"/>
</dbReference>
<dbReference type="InterPro" id="IPR052173">
    <property type="entry name" value="Beta-lactam_resp_regulator"/>
</dbReference>
<dbReference type="Gene3D" id="3.30.2010.10">
    <property type="entry name" value="Metalloproteases ('zincins'), catalytic domain"/>
    <property type="match status" value="1"/>
</dbReference>
<keyword evidence="6" id="KW-0961">Cell wall biogenesis/degradation</keyword>
<feature type="domain" description="Peptidase S11 D-alanyl-D-alanine carboxypeptidase A N-terminal" evidence="9">
    <location>
        <begin position="377"/>
        <end position="599"/>
    </location>
</feature>
<dbReference type="PANTHER" id="PTHR34978:SF3">
    <property type="entry name" value="SLR0241 PROTEIN"/>
    <property type="match status" value="1"/>
</dbReference>